<comment type="caution">
    <text evidence="2">The sequence shown here is derived from an EMBL/GenBank/DDBJ whole genome shotgun (WGS) entry which is preliminary data.</text>
</comment>
<dbReference type="AlphaFoldDB" id="A0A4Z0BII8"/>
<evidence type="ECO:0000313" key="2">
    <source>
        <dbReference type="EMBL" id="TFY98590.1"/>
    </source>
</evidence>
<dbReference type="Pfam" id="PF09557">
    <property type="entry name" value="DUF2382"/>
    <property type="match status" value="1"/>
</dbReference>
<feature type="domain" description="DUF2382" evidence="1">
    <location>
        <begin position="22"/>
        <end position="130"/>
    </location>
</feature>
<reference evidence="2 3" key="1">
    <citation type="submission" date="2019-03" db="EMBL/GenBank/DDBJ databases">
        <title>Ramlibacter rhizophilus CCTCC AB2015357, whole genome shotgun sequence.</title>
        <authorList>
            <person name="Zhang X."/>
            <person name="Feng G."/>
            <person name="Zhu H."/>
        </authorList>
    </citation>
    <scope>NUCLEOTIDE SEQUENCE [LARGE SCALE GENOMIC DNA]</scope>
    <source>
        <strain evidence="2 3">CCTCC AB2015357</strain>
    </source>
</reference>
<dbReference type="OrthoDB" id="8686447at2"/>
<name>A0A4Z0BII8_9BURK</name>
<accession>A0A4Z0BII8</accession>
<proteinExistence type="predicted"/>
<gene>
    <name evidence="2" type="ORF">EZ242_13740</name>
</gene>
<dbReference type="Proteomes" id="UP000297564">
    <property type="component" value="Unassembled WGS sequence"/>
</dbReference>
<dbReference type="EMBL" id="SMLL01000005">
    <property type="protein sequence ID" value="TFY98590.1"/>
    <property type="molecule type" value="Genomic_DNA"/>
</dbReference>
<evidence type="ECO:0000313" key="3">
    <source>
        <dbReference type="Proteomes" id="UP000297564"/>
    </source>
</evidence>
<protein>
    <submittedName>
        <fullName evidence="2">DUF2382 domain-containing protein</fullName>
    </submittedName>
</protein>
<organism evidence="2 3">
    <name type="scientific">Ramlibacter rhizophilus</name>
    <dbReference type="NCBI Taxonomy" id="1781167"/>
    <lineage>
        <taxon>Bacteria</taxon>
        <taxon>Pseudomonadati</taxon>
        <taxon>Pseudomonadota</taxon>
        <taxon>Betaproteobacteria</taxon>
        <taxon>Burkholderiales</taxon>
        <taxon>Comamonadaceae</taxon>
        <taxon>Ramlibacter</taxon>
    </lineage>
</organism>
<keyword evidence="3" id="KW-1185">Reference proteome</keyword>
<dbReference type="InterPro" id="IPR019060">
    <property type="entry name" value="DUF2382"/>
</dbReference>
<sequence>MITSKQPMDRTHPSSTDTAVVPVLEERLSVEHRVTDTGAVRLRKQVEEVTVRVDEAVVSETAEIERVRLDRVVTEAPAVRHEGEVLVIPVVEERVITRTELVLVEEIRVTRRRETRPAHADVPLRRERVIVERFDPDTQQWRVDEGA</sequence>
<evidence type="ECO:0000259" key="1">
    <source>
        <dbReference type="Pfam" id="PF09557"/>
    </source>
</evidence>